<dbReference type="InterPro" id="IPR001810">
    <property type="entry name" value="F-box_dom"/>
</dbReference>
<dbReference type="SMART" id="SM00256">
    <property type="entry name" value="FBOX"/>
    <property type="match status" value="1"/>
</dbReference>
<proteinExistence type="predicted"/>
<name>A0A1R3FW72_9ROSI</name>
<dbReference type="InterPro" id="IPR055290">
    <property type="entry name" value="At3g26010-like"/>
</dbReference>
<accession>A0A1R3FW72</accession>
<dbReference type="Pfam" id="PF12937">
    <property type="entry name" value="F-box-like"/>
    <property type="match status" value="1"/>
</dbReference>
<dbReference type="OrthoDB" id="1533516at2759"/>
<dbReference type="PANTHER" id="PTHR35546:SF130">
    <property type="entry name" value="EXPRESSED PROTEIN"/>
    <property type="match status" value="1"/>
</dbReference>
<dbReference type="Proteomes" id="UP000187203">
    <property type="component" value="Unassembled WGS sequence"/>
</dbReference>
<dbReference type="PANTHER" id="PTHR35546">
    <property type="entry name" value="F-BOX PROTEIN INTERACTION DOMAIN PROTEIN-RELATED"/>
    <property type="match status" value="1"/>
</dbReference>
<dbReference type="PROSITE" id="PS50181">
    <property type="entry name" value="FBOX"/>
    <property type="match status" value="1"/>
</dbReference>
<dbReference type="EMBL" id="AWUE01024693">
    <property type="protein sequence ID" value="OMO50101.1"/>
    <property type="molecule type" value="Genomic_DNA"/>
</dbReference>
<dbReference type="CDD" id="cd22157">
    <property type="entry name" value="F-box_AtFBW1-like"/>
    <property type="match status" value="1"/>
</dbReference>
<protein>
    <recommendedName>
        <fullName evidence="1">F-box domain-containing protein</fullName>
    </recommendedName>
</protein>
<feature type="domain" description="F-box" evidence="1">
    <location>
        <begin position="1"/>
        <end position="43"/>
    </location>
</feature>
<evidence type="ECO:0000313" key="3">
    <source>
        <dbReference type="Proteomes" id="UP000187203"/>
    </source>
</evidence>
<comment type="caution">
    <text evidence="2">The sequence shown here is derived from an EMBL/GenBank/DDBJ whole genome shotgun (WGS) entry which is preliminary data.</text>
</comment>
<gene>
    <name evidence="2" type="ORF">COLO4_38229</name>
</gene>
<keyword evidence="3" id="KW-1185">Reference proteome</keyword>
<evidence type="ECO:0000313" key="2">
    <source>
        <dbReference type="EMBL" id="OMO50101.1"/>
    </source>
</evidence>
<dbReference type="Gene3D" id="1.20.1280.50">
    <property type="match status" value="1"/>
</dbReference>
<dbReference type="SUPFAM" id="SSF81383">
    <property type="entry name" value="F-box domain"/>
    <property type="match status" value="1"/>
</dbReference>
<organism evidence="2 3">
    <name type="scientific">Corchorus olitorius</name>
    <dbReference type="NCBI Taxonomy" id="93759"/>
    <lineage>
        <taxon>Eukaryota</taxon>
        <taxon>Viridiplantae</taxon>
        <taxon>Streptophyta</taxon>
        <taxon>Embryophyta</taxon>
        <taxon>Tracheophyta</taxon>
        <taxon>Spermatophyta</taxon>
        <taxon>Magnoliopsida</taxon>
        <taxon>eudicotyledons</taxon>
        <taxon>Gunneridae</taxon>
        <taxon>Pentapetalae</taxon>
        <taxon>rosids</taxon>
        <taxon>malvids</taxon>
        <taxon>Malvales</taxon>
        <taxon>Malvaceae</taxon>
        <taxon>Grewioideae</taxon>
        <taxon>Apeibeae</taxon>
        <taxon>Corchorus</taxon>
    </lineage>
</organism>
<dbReference type="AlphaFoldDB" id="A0A1R3FW72"/>
<sequence length="333" mass="38412">MEVLPNEILVNILVRLPVKLVFQCKCVSKEWNGLISTESFRQLYVSSKHAVSGFLFYSYRPLHTDPCMRCVGPVKVCNKSYESLESQELKSLDLLNGPGYVLASSKGLVLVSRNPMSYYICLRSRDEKVRETCQDSEQVKGLSPRVPTYKIETYSSESGKWTKSTITAKHYFWTGANDTAKLGRVKLIDLPGFVDLEDTEYYFQGFDEAQGDFLRFIRFNCSIEIWMLNIKKVDGVHMYDDHVDNRQWVLSHTIRFKHLGLSMVDYKALGGSYFYPHGIGINPYNPQEFLLWTLDEILPYDQGSQQIRKVGPSTVDVWPHQFVFYESSIWPSL</sequence>
<evidence type="ECO:0000259" key="1">
    <source>
        <dbReference type="PROSITE" id="PS50181"/>
    </source>
</evidence>
<dbReference type="InterPro" id="IPR036047">
    <property type="entry name" value="F-box-like_dom_sf"/>
</dbReference>
<reference evidence="3" key="1">
    <citation type="submission" date="2013-09" db="EMBL/GenBank/DDBJ databases">
        <title>Corchorus olitorius genome sequencing.</title>
        <authorList>
            <person name="Alam M."/>
            <person name="Haque M.S."/>
            <person name="Islam M.S."/>
            <person name="Emdad E.M."/>
            <person name="Islam M.M."/>
            <person name="Ahmed B."/>
            <person name="Halim A."/>
            <person name="Hossen Q.M.M."/>
            <person name="Hossain M.Z."/>
            <person name="Ahmed R."/>
            <person name="Khan M.M."/>
            <person name="Islam R."/>
            <person name="Rashid M.M."/>
            <person name="Khan S.A."/>
            <person name="Rahman M.S."/>
            <person name="Alam M."/>
            <person name="Yahiya A.S."/>
            <person name="Khan M.S."/>
            <person name="Azam M.S."/>
            <person name="Haque T."/>
            <person name="Lashkar M.Z.H."/>
            <person name="Akhand A.I."/>
            <person name="Morshed G."/>
            <person name="Roy S."/>
            <person name="Uddin K.S."/>
            <person name="Rabeya T."/>
            <person name="Hossain A.S."/>
            <person name="Chowdhury A."/>
            <person name="Snigdha A.R."/>
            <person name="Mortoza M.S."/>
            <person name="Matin S.A."/>
            <person name="Hoque S.M.E."/>
            <person name="Islam M.K."/>
            <person name="Roy D.K."/>
            <person name="Haider R."/>
            <person name="Moosa M.M."/>
            <person name="Elias S.M."/>
            <person name="Hasan A.M."/>
            <person name="Jahan S."/>
            <person name="Shafiuddin M."/>
            <person name="Mahmood N."/>
            <person name="Shommy N.S."/>
        </authorList>
    </citation>
    <scope>NUCLEOTIDE SEQUENCE [LARGE SCALE GENOMIC DNA]</scope>
    <source>
        <strain evidence="3">cv. O-4</strain>
    </source>
</reference>